<dbReference type="Proteomes" id="UP000509568">
    <property type="component" value="Chromosome"/>
</dbReference>
<evidence type="ECO:0000313" key="2">
    <source>
        <dbReference type="EMBL" id="QKZ03841.1"/>
    </source>
</evidence>
<protein>
    <submittedName>
        <fullName evidence="2">Uncharacterized protein</fullName>
    </submittedName>
</protein>
<organism evidence="2 3">
    <name type="scientific">Pseudomonas eucalypticola</name>
    <dbReference type="NCBI Taxonomy" id="2599595"/>
    <lineage>
        <taxon>Bacteria</taxon>
        <taxon>Pseudomonadati</taxon>
        <taxon>Pseudomonadota</taxon>
        <taxon>Gammaproteobacteria</taxon>
        <taxon>Pseudomonadales</taxon>
        <taxon>Pseudomonadaceae</taxon>
        <taxon>Pseudomonas</taxon>
    </lineage>
</organism>
<dbReference type="EMBL" id="CP056030">
    <property type="protein sequence ID" value="QKZ03841.1"/>
    <property type="molecule type" value="Genomic_DNA"/>
</dbReference>
<proteinExistence type="predicted"/>
<evidence type="ECO:0000313" key="3">
    <source>
        <dbReference type="Proteomes" id="UP000509568"/>
    </source>
</evidence>
<evidence type="ECO:0000256" key="1">
    <source>
        <dbReference type="SAM" id="MobiDB-lite"/>
    </source>
</evidence>
<dbReference type="KEGG" id="pez:HWQ56_08615"/>
<accession>A0A7D5D7H3</accession>
<feature type="region of interest" description="Disordered" evidence="1">
    <location>
        <begin position="26"/>
        <end position="49"/>
    </location>
</feature>
<dbReference type="AlphaFoldDB" id="A0A7D5D7H3"/>
<dbReference type="RefSeq" id="WP_158155914.1">
    <property type="nucleotide sequence ID" value="NZ_CP056030.1"/>
</dbReference>
<sequence length="49" mass="5455">MTDKFRLLTGQGVAVKIRAVPHVPQRVRGTKSISESQVSARARMPRPQL</sequence>
<gene>
    <name evidence="2" type="ORF">HWQ56_08615</name>
</gene>
<reference evidence="2 3" key="1">
    <citation type="submission" date="2020-06" db="EMBL/GenBank/DDBJ databases">
        <title>Pseudomonas eucalypticola sp. nov., an endophyte of Eucalyptus dunnii leaves with biocontrol ability of eucalyptus leaf blight.</title>
        <authorList>
            <person name="Liu Y."/>
            <person name="Song Z."/>
            <person name="Zeng H."/>
            <person name="Lu M."/>
            <person name="Wang X."/>
            <person name="Lian X."/>
            <person name="Zhang Q."/>
        </authorList>
    </citation>
    <scope>NUCLEOTIDE SEQUENCE [LARGE SCALE GENOMIC DNA]</scope>
    <source>
        <strain evidence="2 3">NP-1</strain>
    </source>
</reference>
<keyword evidence="3" id="KW-1185">Reference proteome</keyword>
<name>A0A7D5D7H3_9PSED</name>